<feature type="compositionally biased region" description="Acidic residues" evidence="1">
    <location>
        <begin position="93"/>
        <end position="103"/>
    </location>
</feature>
<dbReference type="AlphaFoldDB" id="A0AAV4DE22"/>
<comment type="caution">
    <text evidence="2">The sequence shown here is derived from an EMBL/GenBank/DDBJ whole genome shotgun (WGS) entry which is preliminary data.</text>
</comment>
<sequence>MNVRQIQSRSVYNLNPYCSEDCSLQVPDGRFDRGEVEVAVAEQMVLNRPLDDTDTSAPLDHQFILNLFPTKTIEKYQRNAFDTFGIAVKSDAEPDELESDDENNFPSASFQEYSNCSP</sequence>
<organism evidence="2 3">
    <name type="scientific">Plakobranchus ocellatus</name>
    <dbReference type="NCBI Taxonomy" id="259542"/>
    <lineage>
        <taxon>Eukaryota</taxon>
        <taxon>Metazoa</taxon>
        <taxon>Spiralia</taxon>
        <taxon>Lophotrochozoa</taxon>
        <taxon>Mollusca</taxon>
        <taxon>Gastropoda</taxon>
        <taxon>Heterobranchia</taxon>
        <taxon>Euthyneura</taxon>
        <taxon>Panpulmonata</taxon>
        <taxon>Sacoglossa</taxon>
        <taxon>Placobranchoidea</taxon>
        <taxon>Plakobranchidae</taxon>
        <taxon>Plakobranchus</taxon>
    </lineage>
</organism>
<dbReference type="Proteomes" id="UP000735302">
    <property type="component" value="Unassembled WGS sequence"/>
</dbReference>
<proteinExistence type="predicted"/>
<evidence type="ECO:0000256" key="1">
    <source>
        <dbReference type="SAM" id="MobiDB-lite"/>
    </source>
</evidence>
<feature type="region of interest" description="Disordered" evidence="1">
    <location>
        <begin position="92"/>
        <end position="118"/>
    </location>
</feature>
<gene>
    <name evidence="2" type="ORF">PoB_006895900</name>
</gene>
<protein>
    <submittedName>
        <fullName evidence="2">Uncharacterized protein</fullName>
    </submittedName>
</protein>
<dbReference type="EMBL" id="BLXT01007807">
    <property type="protein sequence ID" value="GFO42454.1"/>
    <property type="molecule type" value="Genomic_DNA"/>
</dbReference>
<evidence type="ECO:0000313" key="3">
    <source>
        <dbReference type="Proteomes" id="UP000735302"/>
    </source>
</evidence>
<feature type="compositionally biased region" description="Polar residues" evidence="1">
    <location>
        <begin position="104"/>
        <end position="118"/>
    </location>
</feature>
<keyword evidence="3" id="KW-1185">Reference proteome</keyword>
<accession>A0AAV4DE22</accession>
<evidence type="ECO:0000313" key="2">
    <source>
        <dbReference type="EMBL" id="GFO42454.1"/>
    </source>
</evidence>
<reference evidence="2 3" key="1">
    <citation type="journal article" date="2021" name="Elife">
        <title>Chloroplast acquisition without the gene transfer in kleptoplastic sea slugs, Plakobranchus ocellatus.</title>
        <authorList>
            <person name="Maeda T."/>
            <person name="Takahashi S."/>
            <person name="Yoshida T."/>
            <person name="Shimamura S."/>
            <person name="Takaki Y."/>
            <person name="Nagai Y."/>
            <person name="Toyoda A."/>
            <person name="Suzuki Y."/>
            <person name="Arimoto A."/>
            <person name="Ishii H."/>
            <person name="Satoh N."/>
            <person name="Nishiyama T."/>
            <person name="Hasebe M."/>
            <person name="Maruyama T."/>
            <person name="Minagawa J."/>
            <person name="Obokata J."/>
            <person name="Shigenobu S."/>
        </authorList>
    </citation>
    <scope>NUCLEOTIDE SEQUENCE [LARGE SCALE GENOMIC DNA]</scope>
</reference>
<name>A0AAV4DE22_9GAST</name>